<evidence type="ECO:0000256" key="4">
    <source>
        <dbReference type="ARBA" id="ARBA00022989"/>
    </source>
</evidence>
<feature type="transmembrane region" description="Helical" evidence="6">
    <location>
        <begin position="203"/>
        <end position="221"/>
    </location>
</feature>
<keyword evidence="2" id="KW-1003">Cell membrane</keyword>
<dbReference type="Proteomes" id="UP000236723">
    <property type="component" value="Unassembled WGS sequence"/>
</dbReference>
<dbReference type="InterPro" id="IPR043428">
    <property type="entry name" value="LivM-like"/>
</dbReference>
<dbReference type="RefSeq" id="WP_103938408.1">
    <property type="nucleotide sequence ID" value="NZ_FNVO01000005.1"/>
</dbReference>
<dbReference type="PANTHER" id="PTHR30482:SF10">
    <property type="entry name" value="HIGH-AFFINITY BRANCHED-CHAIN AMINO ACID TRANSPORT PROTEIN BRAE"/>
    <property type="match status" value="1"/>
</dbReference>
<evidence type="ECO:0000256" key="3">
    <source>
        <dbReference type="ARBA" id="ARBA00022692"/>
    </source>
</evidence>
<evidence type="ECO:0000313" key="8">
    <source>
        <dbReference type="Proteomes" id="UP000236723"/>
    </source>
</evidence>
<evidence type="ECO:0000313" key="7">
    <source>
        <dbReference type="EMBL" id="SEG48237.1"/>
    </source>
</evidence>
<name>A0A1H6AJJ3_9ACTN</name>
<dbReference type="GO" id="GO:0015658">
    <property type="term" value="F:branched-chain amino acid transmembrane transporter activity"/>
    <property type="evidence" value="ECO:0007669"/>
    <property type="project" value="InterPro"/>
</dbReference>
<gene>
    <name evidence="7" type="ORF">SAMN04489712_105464</name>
</gene>
<dbReference type="InterPro" id="IPR001851">
    <property type="entry name" value="ABC_transp_permease"/>
</dbReference>
<feature type="transmembrane region" description="Helical" evidence="6">
    <location>
        <begin position="251"/>
        <end position="268"/>
    </location>
</feature>
<evidence type="ECO:0000256" key="5">
    <source>
        <dbReference type="ARBA" id="ARBA00023136"/>
    </source>
</evidence>
<keyword evidence="5 6" id="KW-0472">Membrane</keyword>
<keyword evidence="8" id="KW-1185">Reference proteome</keyword>
<feature type="transmembrane region" description="Helical" evidence="6">
    <location>
        <begin position="171"/>
        <end position="191"/>
    </location>
</feature>
<dbReference type="CDD" id="cd06581">
    <property type="entry name" value="TM_PBP1_LivM_like"/>
    <property type="match status" value="1"/>
</dbReference>
<feature type="transmembrane region" description="Helical" evidence="6">
    <location>
        <begin position="34"/>
        <end position="53"/>
    </location>
</feature>
<comment type="subcellular location">
    <subcellularLocation>
        <location evidence="1">Cell membrane</location>
        <topology evidence="1">Multi-pass membrane protein</topology>
    </subcellularLocation>
</comment>
<dbReference type="EMBL" id="FNVO01000005">
    <property type="protein sequence ID" value="SEG48237.1"/>
    <property type="molecule type" value="Genomic_DNA"/>
</dbReference>
<feature type="transmembrane region" description="Helical" evidence="6">
    <location>
        <begin position="121"/>
        <end position="141"/>
    </location>
</feature>
<accession>A0A1H6AJJ3</accession>
<keyword evidence="3 6" id="KW-0812">Transmembrane</keyword>
<sequence>MFDFLGYYNAILIHQSLIIGLLVISVLIAMQAGLLNLAPVGFMAFGAYTSALLTVEAGVSMTVGALAGALTTGLLALLFAVPVLRLRGIYFAMGSLALGQAIVVIIGAVEFTGGQLGLNAIPMGVPTVLLVVLVVVACAALEMVRRSYVGRGLAAIRLDERTAQGLGVSAYRYRLVAFVISGALAGLSGALDVHSNGTVAPSQFDFGLLVVILTYVLVGGVGHWVGPVLVTAAVIVLREWVGLLGTEVEDIVYGLLLVVTMVLAPQGLSDPAMWRRLKSKLQAKREAKVAAV</sequence>
<feature type="transmembrane region" description="Helical" evidence="6">
    <location>
        <begin position="88"/>
        <end position="109"/>
    </location>
</feature>
<evidence type="ECO:0000256" key="1">
    <source>
        <dbReference type="ARBA" id="ARBA00004651"/>
    </source>
</evidence>
<keyword evidence="4 6" id="KW-1133">Transmembrane helix</keyword>
<dbReference type="Pfam" id="PF02653">
    <property type="entry name" value="BPD_transp_2"/>
    <property type="match status" value="1"/>
</dbReference>
<feature type="transmembrane region" description="Helical" evidence="6">
    <location>
        <begin position="59"/>
        <end position="81"/>
    </location>
</feature>
<proteinExistence type="predicted"/>
<protein>
    <submittedName>
        <fullName evidence="7">Amino acid/amide ABC transporter membrane protein 2, HAAT family</fullName>
    </submittedName>
</protein>
<dbReference type="OrthoDB" id="9814461at2"/>
<dbReference type="PANTHER" id="PTHR30482">
    <property type="entry name" value="HIGH-AFFINITY BRANCHED-CHAIN AMINO ACID TRANSPORT SYSTEM PERMEASE"/>
    <property type="match status" value="1"/>
</dbReference>
<feature type="transmembrane region" description="Helical" evidence="6">
    <location>
        <begin position="6"/>
        <end position="27"/>
    </location>
</feature>
<reference evidence="8" key="1">
    <citation type="submission" date="2016-10" db="EMBL/GenBank/DDBJ databases">
        <authorList>
            <person name="Varghese N."/>
            <person name="Submissions S."/>
        </authorList>
    </citation>
    <scope>NUCLEOTIDE SEQUENCE [LARGE SCALE GENOMIC DNA]</scope>
    <source>
        <strain evidence="8">DSM 43163</strain>
    </source>
</reference>
<dbReference type="AlphaFoldDB" id="A0A1H6AJJ3"/>
<evidence type="ECO:0000256" key="2">
    <source>
        <dbReference type="ARBA" id="ARBA00022475"/>
    </source>
</evidence>
<dbReference type="GO" id="GO:0005886">
    <property type="term" value="C:plasma membrane"/>
    <property type="evidence" value="ECO:0007669"/>
    <property type="project" value="UniProtKB-SubCell"/>
</dbReference>
<organism evidence="7 8">
    <name type="scientific">Thermomonospora echinospora</name>
    <dbReference type="NCBI Taxonomy" id="1992"/>
    <lineage>
        <taxon>Bacteria</taxon>
        <taxon>Bacillati</taxon>
        <taxon>Actinomycetota</taxon>
        <taxon>Actinomycetes</taxon>
        <taxon>Streptosporangiales</taxon>
        <taxon>Thermomonosporaceae</taxon>
        <taxon>Thermomonospora</taxon>
    </lineage>
</organism>
<evidence type="ECO:0000256" key="6">
    <source>
        <dbReference type="SAM" id="Phobius"/>
    </source>
</evidence>